<dbReference type="NCBIfam" id="NF047446">
    <property type="entry name" value="barrel_OmpL47"/>
    <property type="match status" value="2"/>
</dbReference>
<dbReference type="SUPFAM" id="SSF50952">
    <property type="entry name" value="Soluble quinoprotein glucose dehydrogenase"/>
    <property type="match status" value="1"/>
</dbReference>
<evidence type="ECO:0000313" key="7">
    <source>
        <dbReference type="Proteomes" id="UP001225356"/>
    </source>
</evidence>
<name>A0ABT9Q2B2_9ACTN</name>
<dbReference type="PANTHER" id="PTHR40469">
    <property type="entry name" value="SECRETED GLYCOSYL HYDROLASE"/>
    <property type="match status" value="1"/>
</dbReference>
<dbReference type="InterPro" id="IPR000601">
    <property type="entry name" value="PKD_dom"/>
</dbReference>
<dbReference type="InterPro" id="IPR008979">
    <property type="entry name" value="Galactose-bd-like_sf"/>
</dbReference>
<comment type="caution">
    <text evidence="6">The sequence shown here is derived from an EMBL/GenBank/DDBJ whole genome shotgun (WGS) entry which is preliminary data.</text>
</comment>
<keyword evidence="1 3" id="KW-0732">Signal</keyword>
<dbReference type="SMART" id="SM00089">
    <property type="entry name" value="PKD"/>
    <property type="match status" value="1"/>
</dbReference>
<feature type="domain" description="CBM6" evidence="5">
    <location>
        <begin position="681"/>
        <end position="808"/>
    </location>
</feature>
<dbReference type="InterPro" id="IPR012938">
    <property type="entry name" value="Glc/Sorbosone_DH"/>
</dbReference>
<sequence>MSPRPRSWATLFTAALLAISGNAVASSPAHAAIDIPAPDYQQVQLAVGGAKLGEAMSLAVLPNRSVVHTARDGTVRITDPAGSTKVAGKLDVYTHDEEGLQGVAADPDFATNRHIYLYYSPKLNTPGGDAPTSGTAATFEAWKGHLNLSRFTLKTDDTLDLASEKVVLEVPNDRGQCCHVGGDIDFDAAGNLYLTTGDDTNPFESNSYTPIDERTDRNPQFDAQRSSGNTNDLRGKLLRIKPQPDGTYTVPAGNLFPPGTAKTRPEIYAMGFRNPFRMSVDKPTGIVYLGDYGPDAGGADPGRGPGGQVEFDRITAPGNYGWPYCTGTNTTAETYNEYTFPSGPSAAKYDCAGGPTNNSFRNTGLTTLPPAKPSWIRYGGEAGTPPEFGGGSESPMGGPVYRYDADLESNVKFPASLDGRYFAGELGRRWIKAIEVKGDGAPGVIEDFPWTGTQVMDMAFGPEGALYVLDYGTGSDNQALYRVEYLAGTNRNPIAKVAADKVSGLPPLTVKFSSAGSSDPEGGALTYSWDFGDGNTSTEANPTHVYEEEDTYTPTLTVTDPEGLTGTANVIVTVGNTAPTVKLTLPADGQLFSFGDTVPFTVDVTDPEDSSIDCTKVNVDYLLGHDNHRHLITSKGGCSGSIVVPSDGEHDAAANLYGVLVATYTDSDGLTGESTRILQPRHRQAEHFGAQSGIQITDHGSAEGRKAIGFTDNNDWISFQPYALGNANTFTARVASAGAGGTIEVRTGSATGPLLGTATVPITGNWDTFVDVSADLSNAPSGSTTLFLVFKGPSGRGNLYDVDTFTLGTGGGEPSDDRLLVFSKTAGFRHDAIPAGIKAIQDLAETGGYSVTATEDAGAFTAANLANYKAVVFLSTTGDVLDDAQQAAFEAYVDGGGGYFGVHAAADTEYDWPYYGKLVGAYFKGHPAPQQATVKNEDRTHPATAHLGATWNRSDEWYNYRTNPRGAVHVLQSLDESSYTGGDMGGDHPITWCRTQGEGRSFYTGLGHTQESYTDGDFRKLLVGGIRYAMGLAQGDCAADTVKPTVSATTTPATPDGAAGWFVSSVSVAVTAEDASGIAKTEVKVDGGPWTAYSEPVSLTADGDHTVAYRVTDRAGNVAEDTVSVKKDATAPLTTAQFAAAGDDGWHGTTVPVTLATTDATSGAAGIEYSLDDGGWKPYTEPVNISGDGTHTLAYRAKDKAGNVETEKAATLKIDGTRPTVLISGISDGQIYGDSQDLRISWQAVDSTSGVKTLKGTLDSAPHQSGLLLPLYDLSLATHALKVTATDNAGNRTNQTVTFGVTTSTRDLGNLIDRFAATSRLSQKGANKLHNQLTKVLKAEVNGNDAKTVKALEQFRAVAADAAIVTVEEVRQVLTRDTDALIARLS</sequence>
<dbReference type="InterPro" id="IPR022409">
    <property type="entry name" value="PKD/Chitinase_dom"/>
</dbReference>
<feature type="signal peptide" evidence="3">
    <location>
        <begin position="1"/>
        <end position="25"/>
    </location>
</feature>
<dbReference type="Gene3D" id="2.60.40.10">
    <property type="entry name" value="Immunoglobulins"/>
    <property type="match status" value="2"/>
</dbReference>
<dbReference type="InterPro" id="IPR006584">
    <property type="entry name" value="Cellulose-bd_IV"/>
</dbReference>
<feature type="domain" description="PKD" evidence="4">
    <location>
        <begin position="493"/>
        <end position="574"/>
    </location>
</feature>
<keyword evidence="7" id="KW-1185">Reference proteome</keyword>
<dbReference type="SUPFAM" id="SSF49785">
    <property type="entry name" value="Galactose-binding domain-like"/>
    <property type="match status" value="1"/>
</dbReference>
<dbReference type="Pfam" id="PF03422">
    <property type="entry name" value="CBM_6"/>
    <property type="match status" value="1"/>
</dbReference>
<dbReference type="PROSITE" id="PS50093">
    <property type="entry name" value="PKD"/>
    <property type="match status" value="1"/>
</dbReference>
<accession>A0ABT9Q2B2</accession>
<dbReference type="Gene3D" id="3.30.1920.20">
    <property type="match status" value="1"/>
</dbReference>
<feature type="region of interest" description="Disordered" evidence="2">
    <location>
        <begin position="201"/>
        <end position="232"/>
    </location>
</feature>
<feature type="chain" id="PRO_5046077647" evidence="3">
    <location>
        <begin position="26"/>
        <end position="1386"/>
    </location>
</feature>
<dbReference type="SUPFAM" id="SSF52317">
    <property type="entry name" value="Class I glutamine amidotransferase-like"/>
    <property type="match status" value="1"/>
</dbReference>
<dbReference type="SUPFAM" id="SSF49299">
    <property type="entry name" value="PKD domain"/>
    <property type="match status" value="1"/>
</dbReference>
<dbReference type="InterPro" id="IPR029062">
    <property type="entry name" value="Class_I_gatase-like"/>
</dbReference>
<dbReference type="RefSeq" id="WP_307553707.1">
    <property type="nucleotide sequence ID" value="NZ_JAUSQU010000001.1"/>
</dbReference>
<dbReference type="InterPro" id="IPR013783">
    <property type="entry name" value="Ig-like_fold"/>
</dbReference>
<dbReference type="EMBL" id="JAUSQU010000001">
    <property type="protein sequence ID" value="MDP9840869.1"/>
    <property type="molecule type" value="Genomic_DNA"/>
</dbReference>
<protein>
    <submittedName>
        <fullName evidence="6">Glucose/arabinose dehydrogenase/PKD repeat protein</fullName>
    </submittedName>
</protein>
<dbReference type="InterPro" id="IPR035986">
    <property type="entry name" value="PKD_dom_sf"/>
</dbReference>
<dbReference type="InterPro" id="IPR005084">
    <property type="entry name" value="CBM6"/>
</dbReference>
<dbReference type="Gene3D" id="2.120.10.30">
    <property type="entry name" value="TolB, C-terminal domain"/>
    <property type="match status" value="1"/>
</dbReference>
<evidence type="ECO:0000313" key="6">
    <source>
        <dbReference type="EMBL" id="MDP9840869.1"/>
    </source>
</evidence>
<dbReference type="Pfam" id="PF22888">
    <property type="entry name" value="FIMAH"/>
    <property type="match status" value="1"/>
</dbReference>
<proteinExistence type="predicted"/>
<gene>
    <name evidence="6" type="ORF">J2853_000080</name>
</gene>
<dbReference type="Pfam" id="PF18911">
    <property type="entry name" value="PKD_4"/>
    <property type="match status" value="1"/>
</dbReference>
<dbReference type="Pfam" id="PF06283">
    <property type="entry name" value="ThuA"/>
    <property type="match status" value="1"/>
</dbReference>
<reference evidence="6 7" key="1">
    <citation type="submission" date="2023-07" db="EMBL/GenBank/DDBJ databases">
        <title>Sequencing the genomes of 1000 actinobacteria strains.</title>
        <authorList>
            <person name="Klenk H.-P."/>
        </authorList>
    </citation>
    <scope>NUCLEOTIDE SEQUENCE [LARGE SCALE GENOMIC DNA]</scope>
    <source>
        <strain evidence="6 7">DSM 46740</strain>
    </source>
</reference>
<organism evidence="6 7">
    <name type="scientific">Streptosporangium lutulentum</name>
    <dbReference type="NCBI Taxonomy" id="1461250"/>
    <lineage>
        <taxon>Bacteria</taxon>
        <taxon>Bacillati</taxon>
        <taxon>Actinomycetota</taxon>
        <taxon>Actinomycetes</taxon>
        <taxon>Streptosporangiales</taxon>
        <taxon>Streptosporangiaceae</taxon>
        <taxon>Streptosporangium</taxon>
    </lineage>
</organism>
<dbReference type="PANTHER" id="PTHR40469:SF2">
    <property type="entry name" value="GALACTOSE-BINDING DOMAIN-LIKE SUPERFAMILY PROTEIN"/>
    <property type="match status" value="1"/>
</dbReference>
<dbReference type="Pfam" id="PF07995">
    <property type="entry name" value="GSDH"/>
    <property type="match status" value="1"/>
</dbReference>
<dbReference type="Gene3D" id="2.60.120.260">
    <property type="entry name" value="Galactose-binding domain-like"/>
    <property type="match status" value="1"/>
</dbReference>
<dbReference type="InterPro" id="IPR011042">
    <property type="entry name" value="6-blade_b-propeller_TolB-like"/>
</dbReference>
<dbReference type="SMART" id="SM00606">
    <property type="entry name" value="CBD_IV"/>
    <property type="match status" value="1"/>
</dbReference>
<dbReference type="InterPro" id="IPR029010">
    <property type="entry name" value="ThuA-like"/>
</dbReference>
<feature type="compositionally biased region" description="Polar residues" evidence="2">
    <location>
        <begin position="221"/>
        <end position="232"/>
    </location>
</feature>
<dbReference type="PROSITE" id="PS51175">
    <property type="entry name" value="CBM6"/>
    <property type="match status" value="1"/>
</dbReference>
<dbReference type="CDD" id="cd04084">
    <property type="entry name" value="CBM6_xylanase-like"/>
    <property type="match status" value="1"/>
</dbReference>
<evidence type="ECO:0000259" key="4">
    <source>
        <dbReference type="PROSITE" id="PS50093"/>
    </source>
</evidence>
<dbReference type="InterPro" id="IPR011041">
    <property type="entry name" value="Quinoprot_gluc/sorb_DH_b-prop"/>
</dbReference>
<dbReference type="CDD" id="cd00146">
    <property type="entry name" value="PKD"/>
    <property type="match status" value="1"/>
</dbReference>
<dbReference type="InterPro" id="IPR058094">
    <property type="entry name" value="Ig-like_OmpL47-like"/>
</dbReference>
<evidence type="ECO:0000256" key="3">
    <source>
        <dbReference type="SAM" id="SignalP"/>
    </source>
</evidence>
<dbReference type="Proteomes" id="UP001225356">
    <property type="component" value="Unassembled WGS sequence"/>
</dbReference>
<dbReference type="InterPro" id="IPR054470">
    <property type="entry name" value="FIMAH_dom"/>
</dbReference>
<evidence type="ECO:0000256" key="1">
    <source>
        <dbReference type="ARBA" id="ARBA00022729"/>
    </source>
</evidence>
<evidence type="ECO:0000256" key="2">
    <source>
        <dbReference type="SAM" id="MobiDB-lite"/>
    </source>
</evidence>
<evidence type="ECO:0000259" key="5">
    <source>
        <dbReference type="PROSITE" id="PS51175"/>
    </source>
</evidence>
<dbReference type="Gene3D" id="3.40.50.880">
    <property type="match status" value="1"/>
</dbReference>